<gene>
    <name evidence="1" type="ORF">OUZ56_023256</name>
</gene>
<organism evidence="1 2">
    <name type="scientific">Daphnia magna</name>
    <dbReference type="NCBI Taxonomy" id="35525"/>
    <lineage>
        <taxon>Eukaryota</taxon>
        <taxon>Metazoa</taxon>
        <taxon>Ecdysozoa</taxon>
        <taxon>Arthropoda</taxon>
        <taxon>Crustacea</taxon>
        <taxon>Branchiopoda</taxon>
        <taxon>Diplostraca</taxon>
        <taxon>Cladocera</taxon>
        <taxon>Anomopoda</taxon>
        <taxon>Daphniidae</taxon>
        <taxon>Daphnia</taxon>
    </lineage>
</organism>
<keyword evidence="2" id="KW-1185">Reference proteome</keyword>
<sequence>MEDMYLQRRLENDCQHIMLPRLNKHPIITTENSVSISSHLKWIIDIIGKRFRQFCTNGQFCTIKKHIRNSPHLQSNVRVYRLKL</sequence>
<dbReference type="Proteomes" id="UP001234178">
    <property type="component" value="Unassembled WGS sequence"/>
</dbReference>
<accession>A0ABR0AYQ7</accession>
<name>A0ABR0AYQ7_9CRUS</name>
<protein>
    <submittedName>
        <fullName evidence="1">Uncharacterized protein</fullName>
    </submittedName>
</protein>
<reference evidence="1 2" key="1">
    <citation type="journal article" date="2023" name="Nucleic Acids Res.">
        <title>The hologenome of Daphnia magna reveals possible DNA methylation and microbiome-mediated evolution of the host genome.</title>
        <authorList>
            <person name="Chaturvedi A."/>
            <person name="Li X."/>
            <person name="Dhandapani V."/>
            <person name="Marshall H."/>
            <person name="Kissane S."/>
            <person name="Cuenca-Cambronero M."/>
            <person name="Asole G."/>
            <person name="Calvet F."/>
            <person name="Ruiz-Romero M."/>
            <person name="Marangio P."/>
            <person name="Guigo R."/>
            <person name="Rago D."/>
            <person name="Mirbahai L."/>
            <person name="Eastwood N."/>
            <person name="Colbourne J.K."/>
            <person name="Zhou J."/>
            <person name="Mallon E."/>
            <person name="Orsini L."/>
        </authorList>
    </citation>
    <scope>NUCLEOTIDE SEQUENCE [LARGE SCALE GENOMIC DNA]</scope>
    <source>
        <strain evidence="1">LRV0_1</strain>
    </source>
</reference>
<dbReference type="EMBL" id="JAOYFB010000039">
    <property type="protein sequence ID" value="KAK4030267.1"/>
    <property type="molecule type" value="Genomic_DNA"/>
</dbReference>
<comment type="caution">
    <text evidence="1">The sequence shown here is derived from an EMBL/GenBank/DDBJ whole genome shotgun (WGS) entry which is preliminary data.</text>
</comment>
<evidence type="ECO:0000313" key="1">
    <source>
        <dbReference type="EMBL" id="KAK4030267.1"/>
    </source>
</evidence>
<evidence type="ECO:0000313" key="2">
    <source>
        <dbReference type="Proteomes" id="UP001234178"/>
    </source>
</evidence>
<proteinExistence type="predicted"/>